<feature type="transmembrane region" description="Helical" evidence="2">
    <location>
        <begin position="120"/>
        <end position="139"/>
    </location>
</feature>
<feature type="compositionally biased region" description="Basic and acidic residues" evidence="1">
    <location>
        <begin position="310"/>
        <end position="319"/>
    </location>
</feature>
<comment type="caution">
    <text evidence="4">The sequence shown here is derived from an EMBL/GenBank/DDBJ whole genome shotgun (WGS) entry which is preliminary data.</text>
</comment>
<evidence type="ECO:0000256" key="1">
    <source>
        <dbReference type="SAM" id="MobiDB-lite"/>
    </source>
</evidence>
<dbReference type="Gene3D" id="2.60.200.20">
    <property type="match status" value="1"/>
</dbReference>
<keyword evidence="5" id="KW-1185">Reference proteome</keyword>
<dbReference type="RefSeq" id="WP_152838688.1">
    <property type="nucleotide sequence ID" value="NZ_WHUG01000005.1"/>
</dbReference>
<reference evidence="4 5" key="1">
    <citation type="submission" date="2019-10" db="EMBL/GenBank/DDBJ databases">
        <title>Two novel species isolated from a subtropical stream in China.</title>
        <authorList>
            <person name="Lu H."/>
        </authorList>
    </citation>
    <scope>NUCLEOTIDE SEQUENCE [LARGE SCALE GENOMIC DNA]</scope>
    <source>
        <strain evidence="4 5">FT29W</strain>
    </source>
</reference>
<feature type="transmembrane region" description="Helical" evidence="2">
    <location>
        <begin position="216"/>
        <end position="235"/>
    </location>
</feature>
<feature type="domain" description="FHA" evidence="3">
    <location>
        <begin position="27"/>
        <end position="77"/>
    </location>
</feature>
<dbReference type="PROSITE" id="PS50006">
    <property type="entry name" value="FHA_DOMAIN"/>
    <property type="match status" value="1"/>
</dbReference>
<feature type="region of interest" description="Disordered" evidence="1">
    <location>
        <begin position="309"/>
        <end position="330"/>
    </location>
</feature>
<keyword evidence="2" id="KW-0812">Transmembrane</keyword>
<dbReference type="InterPro" id="IPR000253">
    <property type="entry name" value="FHA_dom"/>
</dbReference>
<gene>
    <name evidence="4" type="ORF">GEV02_14495</name>
</gene>
<protein>
    <submittedName>
        <fullName evidence="4">FHA domain-containing protein</fullName>
    </submittedName>
</protein>
<feature type="compositionally biased region" description="Acidic residues" evidence="1">
    <location>
        <begin position="320"/>
        <end position="330"/>
    </location>
</feature>
<dbReference type="InterPro" id="IPR008984">
    <property type="entry name" value="SMAD_FHA_dom_sf"/>
</dbReference>
<sequence>MKAPYFIEILARNGDVLHRHKVAALPIRLGRSYDNDVILDDAHSAAAHAIVDANEQGELVLRDLGSQNGTYLKGKRQTSVVLSGDTMVRLGHTRLRVRAADFPVAAEIADTTMHGWEGTVPAAIGLALIAIFTCLETWLSDVEPFALIRYLLVLASSLAAGLLWSGLWALANRLFGSHARLGRHLFILGSGLATVGLWKIGSAALAYAWSAETFTRYGNLVTLAIACGMLFFHLITIKPHHPRRFAVSCWVMLVGGAGLMLMTNLQGTGRAADELYMSVLLPPEVRHSPDHSVDQFMADAAKLKTGADAARAHAIKDGTPETEDDDDGSE</sequence>
<dbReference type="SMART" id="SM00240">
    <property type="entry name" value="FHA"/>
    <property type="match status" value="1"/>
</dbReference>
<dbReference type="AlphaFoldDB" id="A0A6A7N2Z0"/>
<feature type="transmembrane region" description="Helical" evidence="2">
    <location>
        <begin position="145"/>
        <end position="164"/>
    </location>
</feature>
<evidence type="ECO:0000313" key="5">
    <source>
        <dbReference type="Proteomes" id="UP000440498"/>
    </source>
</evidence>
<dbReference type="Pfam" id="PF00498">
    <property type="entry name" value="FHA"/>
    <property type="match status" value="1"/>
</dbReference>
<dbReference type="EMBL" id="WHUG01000005">
    <property type="protein sequence ID" value="MQA39362.1"/>
    <property type="molecule type" value="Genomic_DNA"/>
</dbReference>
<evidence type="ECO:0000313" key="4">
    <source>
        <dbReference type="EMBL" id="MQA39362.1"/>
    </source>
</evidence>
<name>A0A6A7N2Z0_9BURK</name>
<organism evidence="4 5">
    <name type="scientific">Rugamonas aquatica</name>
    <dbReference type="NCBI Taxonomy" id="2743357"/>
    <lineage>
        <taxon>Bacteria</taxon>
        <taxon>Pseudomonadati</taxon>
        <taxon>Pseudomonadota</taxon>
        <taxon>Betaproteobacteria</taxon>
        <taxon>Burkholderiales</taxon>
        <taxon>Oxalobacteraceae</taxon>
        <taxon>Telluria group</taxon>
        <taxon>Rugamonas</taxon>
    </lineage>
</organism>
<dbReference type="SUPFAM" id="SSF49879">
    <property type="entry name" value="SMAD/FHA domain"/>
    <property type="match status" value="1"/>
</dbReference>
<feature type="transmembrane region" description="Helical" evidence="2">
    <location>
        <begin position="247"/>
        <end position="265"/>
    </location>
</feature>
<proteinExistence type="predicted"/>
<feature type="transmembrane region" description="Helical" evidence="2">
    <location>
        <begin position="185"/>
        <end position="210"/>
    </location>
</feature>
<dbReference type="Proteomes" id="UP000440498">
    <property type="component" value="Unassembled WGS sequence"/>
</dbReference>
<accession>A0A6A7N2Z0</accession>
<keyword evidence="2" id="KW-0472">Membrane</keyword>
<evidence type="ECO:0000259" key="3">
    <source>
        <dbReference type="PROSITE" id="PS50006"/>
    </source>
</evidence>
<evidence type="ECO:0000256" key="2">
    <source>
        <dbReference type="SAM" id="Phobius"/>
    </source>
</evidence>
<keyword evidence="2" id="KW-1133">Transmembrane helix</keyword>
<dbReference type="CDD" id="cd00060">
    <property type="entry name" value="FHA"/>
    <property type="match status" value="1"/>
</dbReference>